<dbReference type="STRING" id="888268.A0A1E5VIZ9"/>
<dbReference type="Pfam" id="PF00170">
    <property type="entry name" value="bZIP_1"/>
    <property type="match status" value="1"/>
</dbReference>
<accession>A0A1E5VIZ9</accession>
<sequence length="541" mass="60015">LQPAATAYYGELEEALIHGTCTSIDPSMIGSDVDTECKNKTAFSTTPLSFNPNLNHLREGLLSLPPFPQHHRERAVEKTFNSICMYAAAGYLAARPPTLEIFPSWPMNHLQQPYSVSTGSISSFTGNSHSVGSTTDSSSGQNAMPQAELVSPGSMRADSGQQQEVLMVTVDDYNYEEGLGAAATTAPIFQQHTADQDRRKHGSTRKEGKLLDAKTERRLAQNREAARKSRLRKKAYVQQLETSRIRLQQIEQELHGARSQGLFPGGGSASGDMSSGAMMFDMEYARWLEDDSKHMIELQGALQAQIMDANLVGIVEECMRHYDELFHLRAMLARADVFHLMTGLWATAAERCFLWMGGFRPSEIIKMLIPQLDPLTEQQTLGMCNLQRSSEQTEEALAQGLQQLHQSLAEAVGTSPLSDGANVANYTALMALALDRLDTLESFYRQRVLPSVTFPLKLPIMQADNLRQQTLHHMRRLLTTRQAARCFLSVGEYHRRLRALSSVWASRPRESFVAAAENVSPSGTAAEQAVHPYHQSQFSGL</sequence>
<dbReference type="Pfam" id="PF14144">
    <property type="entry name" value="DOG1"/>
    <property type="match status" value="1"/>
</dbReference>
<dbReference type="InterPro" id="IPR046347">
    <property type="entry name" value="bZIP_sf"/>
</dbReference>
<evidence type="ECO:0000259" key="8">
    <source>
        <dbReference type="PROSITE" id="PS50217"/>
    </source>
</evidence>
<organism evidence="10 11">
    <name type="scientific">Dichanthelium oligosanthes</name>
    <dbReference type="NCBI Taxonomy" id="888268"/>
    <lineage>
        <taxon>Eukaryota</taxon>
        <taxon>Viridiplantae</taxon>
        <taxon>Streptophyta</taxon>
        <taxon>Embryophyta</taxon>
        <taxon>Tracheophyta</taxon>
        <taxon>Spermatophyta</taxon>
        <taxon>Magnoliopsida</taxon>
        <taxon>Liliopsida</taxon>
        <taxon>Poales</taxon>
        <taxon>Poaceae</taxon>
        <taxon>PACMAD clade</taxon>
        <taxon>Panicoideae</taxon>
        <taxon>Panicodae</taxon>
        <taxon>Paniceae</taxon>
        <taxon>Dichantheliinae</taxon>
        <taxon>Dichanthelium</taxon>
    </lineage>
</organism>
<dbReference type="SUPFAM" id="SSF57959">
    <property type="entry name" value="Leucine zipper domain"/>
    <property type="match status" value="1"/>
</dbReference>
<evidence type="ECO:0000256" key="5">
    <source>
        <dbReference type="ARBA" id="ARBA00023163"/>
    </source>
</evidence>
<dbReference type="PANTHER" id="PTHR45693">
    <property type="entry name" value="TRANSCRIPTION FACTOR TGA9"/>
    <property type="match status" value="1"/>
</dbReference>
<dbReference type="GO" id="GO:0003700">
    <property type="term" value="F:DNA-binding transcription factor activity"/>
    <property type="evidence" value="ECO:0007669"/>
    <property type="project" value="InterPro"/>
</dbReference>
<comment type="subcellular location">
    <subcellularLocation>
        <location evidence="1">Nucleus</location>
    </subcellularLocation>
</comment>
<evidence type="ECO:0000256" key="7">
    <source>
        <dbReference type="SAM" id="Coils"/>
    </source>
</evidence>
<comment type="caution">
    <text evidence="10">The sequence shown here is derived from an EMBL/GenBank/DDBJ whole genome shotgun (WGS) entry which is preliminary data.</text>
</comment>
<feature type="coiled-coil region" evidence="7">
    <location>
        <begin position="233"/>
        <end position="260"/>
    </location>
</feature>
<dbReference type="FunFam" id="1.20.5.170:FF:000019">
    <property type="entry name" value="BZIP family transcription factor"/>
    <property type="match status" value="1"/>
</dbReference>
<dbReference type="GO" id="GO:0006351">
    <property type="term" value="P:DNA-templated transcription"/>
    <property type="evidence" value="ECO:0007669"/>
    <property type="project" value="InterPro"/>
</dbReference>
<evidence type="ECO:0000256" key="2">
    <source>
        <dbReference type="ARBA" id="ARBA00007163"/>
    </source>
</evidence>
<evidence type="ECO:0000256" key="3">
    <source>
        <dbReference type="ARBA" id="ARBA00023015"/>
    </source>
</evidence>
<evidence type="ECO:0000256" key="4">
    <source>
        <dbReference type="ARBA" id="ARBA00023125"/>
    </source>
</evidence>
<keyword evidence="3" id="KW-0805">Transcription regulation</keyword>
<comment type="similarity">
    <text evidence="2">Belongs to the bZIP family.</text>
</comment>
<name>A0A1E5VIZ9_9POAL</name>
<evidence type="ECO:0000313" key="10">
    <source>
        <dbReference type="EMBL" id="OEL25044.1"/>
    </source>
</evidence>
<dbReference type="PROSITE" id="PS51806">
    <property type="entry name" value="DOG1"/>
    <property type="match status" value="1"/>
</dbReference>
<keyword evidence="11" id="KW-1185">Reference proteome</keyword>
<keyword evidence="6" id="KW-0539">Nucleus</keyword>
<dbReference type="OrthoDB" id="2015618at2759"/>
<evidence type="ECO:0000256" key="1">
    <source>
        <dbReference type="ARBA" id="ARBA00004123"/>
    </source>
</evidence>
<dbReference type="PROSITE" id="PS50217">
    <property type="entry name" value="BZIP"/>
    <property type="match status" value="1"/>
</dbReference>
<feature type="domain" description="DOG1" evidence="9">
    <location>
        <begin position="277"/>
        <end position="507"/>
    </location>
</feature>
<keyword evidence="7" id="KW-0175">Coiled coil</keyword>
<dbReference type="PANTHER" id="PTHR45693:SF16">
    <property type="entry name" value="TRANSCRIPTION FACTOR TGAL5"/>
    <property type="match status" value="1"/>
</dbReference>
<reference evidence="10 11" key="1">
    <citation type="submission" date="2016-09" db="EMBL/GenBank/DDBJ databases">
        <title>The draft genome of Dichanthelium oligosanthes: A C3 panicoid grass species.</title>
        <authorList>
            <person name="Studer A.J."/>
            <person name="Schnable J.C."/>
            <person name="Brutnell T.P."/>
        </authorList>
    </citation>
    <scope>NUCLEOTIDE SEQUENCE [LARGE SCALE GENOMIC DNA]</scope>
    <source>
        <strain evidence="11">cv. Kellogg 1175</strain>
        <tissue evidence="10">Leaf</tissue>
    </source>
</reference>
<dbReference type="EMBL" id="LWDX02038395">
    <property type="protein sequence ID" value="OEL25044.1"/>
    <property type="molecule type" value="Genomic_DNA"/>
</dbReference>
<gene>
    <name evidence="10" type="ORF">BAE44_0013936</name>
</gene>
<dbReference type="Proteomes" id="UP000095767">
    <property type="component" value="Unassembled WGS sequence"/>
</dbReference>
<dbReference type="InterPro" id="IPR004827">
    <property type="entry name" value="bZIP"/>
</dbReference>
<feature type="domain" description="BZIP" evidence="8">
    <location>
        <begin position="212"/>
        <end position="254"/>
    </location>
</feature>
<keyword evidence="5" id="KW-0804">Transcription</keyword>
<evidence type="ECO:0000259" key="9">
    <source>
        <dbReference type="PROSITE" id="PS51806"/>
    </source>
</evidence>
<dbReference type="SMART" id="SM00338">
    <property type="entry name" value="BRLZ"/>
    <property type="match status" value="1"/>
</dbReference>
<proteinExistence type="inferred from homology"/>
<dbReference type="GO" id="GO:0005634">
    <property type="term" value="C:nucleus"/>
    <property type="evidence" value="ECO:0007669"/>
    <property type="project" value="UniProtKB-SubCell"/>
</dbReference>
<feature type="non-terminal residue" evidence="10">
    <location>
        <position position="1"/>
    </location>
</feature>
<dbReference type="Gene3D" id="1.20.5.170">
    <property type="match status" value="1"/>
</dbReference>
<protein>
    <submittedName>
        <fullName evidence="10">Transcription factor HBP-1b(C38)</fullName>
    </submittedName>
</protein>
<dbReference type="GO" id="GO:0043565">
    <property type="term" value="F:sequence-specific DNA binding"/>
    <property type="evidence" value="ECO:0007669"/>
    <property type="project" value="InterPro"/>
</dbReference>
<keyword evidence="4" id="KW-0238">DNA-binding</keyword>
<evidence type="ECO:0000313" key="11">
    <source>
        <dbReference type="Proteomes" id="UP000095767"/>
    </source>
</evidence>
<dbReference type="InterPro" id="IPR025422">
    <property type="entry name" value="TGA_domain"/>
</dbReference>
<dbReference type="AlphaFoldDB" id="A0A1E5VIZ9"/>
<evidence type="ECO:0000256" key="6">
    <source>
        <dbReference type="ARBA" id="ARBA00023242"/>
    </source>
</evidence>
<dbReference type="PROSITE" id="PS00036">
    <property type="entry name" value="BZIP_BASIC"/>
    <property type="match status" value="1"/>
</dbReference>